<dbReference type="Pfam" id="PF09388">
    <property type="entry name" value="SpoOE-like"/>
    <property type="match status" value="1"/>
</dbReference>
<dbReference type="InterPro" id="IPR037208">
    <property type="entry name" value="Spo0E-like_sf"/>
</dbReference>
<keyword evidence="2" id="KW-1185">Reference proteome</keyword>
<reference evidence="1" key="1">
    <citation type="submission" date="2015-02" db="EMBL/GenBank/DDBJ databases">
        <title>Genome Assembly of Bacillaceae bacterium MTCC 8252.</title>
        <authorList>
            <person name="Verma A."/>
            <person name="Khatri I."/>
            <person name="Mual P."/>
            <person name="Subramanian S."/>
            <person name="Krishnamurthi S."/>
        </authorList>
    </citation>
    <scope>NUCLEOTIDE SEQUENCE [LARGE SCALE GENOMIC DNA]</scope>
    <source>
        <strain evidence="1">MTCC 8252</strain>
    </source>
</reference>
<protein>
    <recommendedName>
        <fullName evidence="3">Aspartyl-phosphate phosphatase Spo0E family protein</fullName>
    </recommendedName>
</protein>
<proteinExistence type="predicted"/>
<dbReference type="RefSeq" id="WP_039232475.1">
    <property type="nucleotide sequence ID" value="NZ_JWIQ02000004.1"/>
</dbReference>
<gene>
    <name evidence="1" type="ORF">QY95_00316</name>
</gene>
<dbReference type="InterPro" id="IPR036638">
    <property type="entry name" value="HLH_DNA-bd_sf"/>
</dbReference>
<name>A0A0F5I0N5_BACTR</name>
<dbReference type="SUPFAM" id="SSF140500">
    <property type="entry name" value="BAS1536-like"/>
    <property type="match status" value="1"/>
</dbReference>
<accession>A0A0F5IBB2</accession>
<accession>A0A0F5I0N5</accession>
<dbReference type="Proteomes" id="UP000031563">
    <property type="component" value="Unassembled WGS sequence"/>
</dbReference>
<dbReference type="AlphaFoldDB" id="A0A0F5I0N5"/>
<evidence type="ECO:0000313" key="1">
    <source>
        <dbReference type="EMBL" id="KKB42467.1"/>
    </source>
</evidence>
<dbReference type="OrthoDB" id="2972613at2"/>
<dbReference type="Gene3D" id="4.10.280.10">
    <property type="entry name" value="Helix-loop-helix DNA-binding domain"/>
    <property type="match status" value="1"/>
</dbReference>
<comment type="caution">
    <text evidence="1">The sequence shown here is derived from an EMBL/GenBank/DDBJ whole genome shotgun (WGS) entry which is preliminary data.</text>
</comment>
<dbReference type="GO" id="GO:0046983">
    <property type="term" value="F:protein dimerization activity"/>
    <property type="evidence" value="ECO:0007669"/>
    <property type="project" value="InterPro"/>
</dbReference>
<dbReference type="InterPro" id="IPR018540">
    <property type="entry name" value="Spo0E-like"/>
</dbReference>
<dbReference type="EMBL" id="JWIR02000012">
    <property type="protein sequence ID" value="KKB42467.1"/>
    <property type="molecule type" value="Genomic_DNA"/>
</dbReference>
<dbReference type="GO" id="GO:0043937">
    <property type="term" value="P:regulation of sporulation"/>
    <property type="evidence" value="ECO:0007669"/>
    <property type="project" value="InterPro"/>
</dbReference>
<evidence type="ECO:0000313" key="2">
    <source>
        <dbReference type="Proteomes" id="UP000031563"/>
    </source>
</evidence>
<sequence>MRKDELLDAIERKRTELFKVVAANGLSSPLAVKYSQELDHLLNHYDSKYTRVSSLPFNKPYKK</sequence>
<evidence type="ECO:0008006" key="3">
    <source>
        <dbReference type="Google" id="ProtNLM"/>
    </source>
</evidence>
<organism evidence="1 2">
    <name type="scientific">Bacillus thermotolerans</name>
    <name type="common">Quasibacillus thermotolerans</name>
    <dbReference type="NCBI Taxonomy" id="1221996"/>
    <lineage>
        <taxon>Bacteria</taxon>
        <taxon>Bacillati</taxon>
        <taxon>Bacillota</taxon>
        <taxon>Bacilli</taxon>
        <taxon>Bacillales</taxon>
        <taxon>Bacillaceae</taxon>
        <taxon>Bacillus</taxon>
    </lineage>
</organism>